<feature type="transmembrane region" description="Helical" evidence="9">
    <location>
        <begin position="78"/>
        <end position="98"/>
    </location>
</feature>
<evidence type="ECO:0000256" key="8">
    <source>
        <dbReference type="ARBA" id="ARBA00023136"/>
    </source>
</evidence>
<proteinExistence type="inferred from homology"/>
<organism evidence="13 14">
    <name type="scientific">Thalassoglobus polymorphus</name>
    <dbReference type="NCBI Taxonomy" id="2527994"/>
    <lineage>
        <taxon>Bacteria</taxon>
        <taxon>Pseudomonadati</taxon>
        <taxon>Planctomycetota</taxon>
        <taxon>Planctomycetia</taxon>
        <taxon>Planctomycetales</taxon>
        <taxon>Planctomycetaceae</taxon>
        <taxon>Thalassoglobus</taxon>
    </lineage>
</organism>
<feature type="region of interest" description="Disordered" evidence="12">
    <location>
        <begin position="172"/>
        <end position="195"/>
    </location>
</feature>
<keyword evidence="13" id="KW-0449">Lipoprotein</keyword>
<protein>
    <recommendedName>
        <fullName evidence="9">Lipoprotein signal peptidase</fullName>
        <ecNumber evidence="9">3.4.23.36</ecNumber>
    </recommendedName>
    <alternativeName>
        <fullName evidence="9">Prolipoprotein signal peptidase</fullName>
    </alternativeName>
    <alternativeName>
        <fullName evidence="9">Signal peptidase II</fullName>
        <shortName evidence="9">SPase II</shortName>
    </alternativeName>
</protein>
<evidence type="ECO:0000256" key="3">
    <source>
        <dbReference type="ARBA" id="ARBA00022670"/>
    </source>
</evidence>
<dbReference type="EC" id="3.4.23.36" evidence="9"/>
<keyword evidence="4 9" id="KW-0812">Transmembrane</keyword>
<feature type="transmembrane region" description="Helical" evidence="9">
    <location>
        <begin position="105"/>
        <end position="125"/>
    </location>
</feature>
<evidence type="ECO:0000313" key="14">
    <source>
        <dbReference type="Proteomes" id="UP000315724"/>
    </source>
</evidence>
<evidence type="ECO:0000256" key="2">
    <source>
        <dbReference type="ARBA" id="ARBA00022475"/>
    </source>
</evidence>
<comment type="function">
    <text evidence="9 10">This protein specifically catalyzes the removal of signal peptides from prolipoproteins.</text>
</comment>
<dbReference type="GO" id="GO:0005886">
    <property type="term" value="C:plasma membrane"/>
    <property type="evidence" value="ECO:0007669"/>
    <property type="project" value="UniProtKB-SubCell"/>
</dbReference>
<evidence type="ECO:0000256" key="12">
    <source>
        <dbReference type="SAM" id="MobiDB-lite"/>
    </source>
</evidence>
<evidence type="ECO:0000256" key="4">
    <source>
        <dbReference type="ARBA" id="ARBA00022692"/>
    </source>
</evidence>
<dbReference type="RefSeq" id="WP_145196330.1">
    <property type="nucleotide sequence ID" value="NZ_CP036267.1"/>
</dbReference>
<dbReference type="UniPathway" id="UPA00665"/>
<sequence>MMQVSSSQPISKKERWIWFSVTSVVMVVVDQWLKMYAIQNWKGLPPRSFFFDTFRITYAENHGAFLGLGGELPDEARFWILVVTNGLVLLGVSAYLLLGKSINHYVFLAFTLVVAGGIGNMIDRVRFEYVVDFFNIGIGGLRTGIFNIADMAITAGFFMMLPLVWSPEAKKASEKDSVTPEVTAEVDGASGSPVS</sequence>
<evidence type="ECO:0000256" key="6">
    <source>
        <dbReference type="ARBA" id="ARBA00022801"/>
    </source>
</evidence>
<keyword evidence="2 9" id="KW-1003">Cell membrane</keyword>
<dbReference type="OrthoDB" id="9810259at2"/>
<feature type="transmembrane region" description="Helical" evidence="9">
    <location>
        <begin position="145"/>
        <end position="165"/>
    </location>
</feature>
<dbReference type="HAMAP" id="MF_00161">
    <property type="entry name" value="LspA"/>
    <property type="match status" value="1"/>
</dbReference>
<evidence type="ECO:0000256" key="9">
    <source>
        <dbReference type="HAMAP-Rule" id="MF_00161"/>
    </source>
</evidence>
<evidence type="ECO:0000256" key="5">
    <source>
        <dbReference type="ARBA" id="ARBA00022750"/>
    </source>
</evidence>
<feature type="active site" evidence="9">
    <location>
        <position position="132"/>
    </location>
</feature>
<keyword evidence="6 9" id="KW-0378">Hydrolase</keyword>
<evidence type="ECO:0000313" key="13">
    <source>
        <dbReference type="EMBL" id="QDT31617.1"/>
    </source>
</evidence>
<reference evidence="13 14" key="1">
    <citation type="submission" date="2019-02" db="EMBL/GenBank/DDBJ databases">
        <title>Deep-cultivation of Planctomycetes and their phenomic and genomic characterization uncovers novel biology.</title>
        <authorList>
            <person name="Wiegand S."/>
            <person name="Jogler M."/>
            <person name="Boedeker C."/>
            <person name="Pinto D."/>
            <person name="Vollmers J."/>
            <person name="Rivas-Marin E."/>
            <person name="Kohn T."/>
            <person name="Peeters S.H."/>
            <person name="Heuer A."/>
            <person name="Rast P."/>
            <person name="Oberbeckmann S."/>
            <person name="Bunk B."/>
            <person name="Jeske O."/>
            <person name="Meyerdierks A."/>
            <person name="Storesund J.E."/>
            <person name="Kallscheuer N."/>
            <person name="Luecker S."/>
            <person name="Lage O.M."/>
            <person name="Pohl T."/>
            <person name="Merkel B.J."/>
            <person name="Hornburger P."/>
            <person name="Mueller R.-W."/>
            <person name="Bruemmer F."/>
            <person name="Labrenz M."/>
            <person name="Spormann A.M."/>
            <person name="Op den Camp H."/>
            <person name="Overmann J."/>
            <person name="Amann R."/>
            <person name="Jetten M.S.M."/>
            <person name="Mascher T."/>
            <person name="Medema M.H."/>
            <person name="Devos D.P."/>
            <person name="Kaster A.-K."/>
            <person name="Ovreas L."/>
            <person name="Rohde M."/>
            <person name="Galperin M.Y."/>
            <person name="Jogler C."/>
        </authorList>
    </citation>
    <scope>NUCLEOTIDE SEQUENCE [LARGE SCALE GENOMIC DNA]</scope>
    <source>
        <strain evidence="13 14">Mal48</strain>
    </source>
</reference>
<feature type="transmembrane region" description="Helical" evidence="9">
    <location>
        <begin position="16"/>
        <end position="33"/>
    </location>
</feature>
<dbReference type="PRINTS" id="PR00781">
    <property type="entry name" value="LIPOSIGPTASE"/>
</dbReference>
<feature type="active site" evidence="9">
    <location>
        <position position="150"/>
    </location>
</feature>
<dbReference type="AlphaFoldDB" id="A0A517QJ94"/>
<dbReference type="PANTHER" id="PTHR33695:SF1">
    <property type="entry name" value="LIPOPROTEIN SIGNAL PEPTIDASE"/>
    <property type="match status" value="1"/>
</dbReference>
<keyword evidence="5 9" id="KW-0064">Aspartyl protease</keyword>
<dbReference type="Proteomes" id="UP000315724">
    <property type="component" value="Chromosome"/>
</dbReference>
<dbReference type="KEGG" id="tpol:Mal48_08520"/>
<dbReference type="NCBIfam" id="TIGR00077">
    <property type="entry name" value="lspA"/>
    <property type="match status" value="1"/>
</dbReference>
<dbReference type="GO" id="GO:0004190">
    <property type="term" value="F:aspartic-type endopeptidase activity"/>
    <property type="evidence" value="ECO:0007669"/>
    <property type="project" value="UniProtKB-UniRule"/>
</dbReference>
<gene>
    <name evidence="9 13" type="primary">lspA</name>
    <name evidence="13" type="ORF">Mal48_08520</name>
</gene>
<name>A0A517QJ94_9PLAN</name>
<evidence type="ECO:0000256" key="10">
    <source>
        <dbReference type="RuleBase" id="RU000594"/>
    </source>
</evidence>
<dbReference type="PANTHER" id="PTHR33695">
    <property type="entry name" value="LIPOPROTEIN SIGNAL PEPTIDASE"/>
    <property type="match status" value="1"/>
</dbReference>
<evidence type="ECO:0000256" key="1">
    <source>
        <dbReference type="ARBA" id="ARBA00006139"/>
    </source>
</evidence>
<comment type="similarity">
    <text evidence="1 9 11">Belongs to the peptidase A8 family.</text>
</comment>
<dbReference type="GO" id="GO:0006508">
    <property type="term" value="P:proteolysis"/>
    <property type="evidence" value="ECO:0007669"/>
    <property type="project" value="UniProtKB-KW"/>
</dbReference>
<dbReference type="Pfam" id="PF01252">
    <property type="entry name" value="Peptidase_A8"/>
    <property type="match status" value="1"/>
</dbReference>
<keyword evidence="8 9" id="KW-0472">Membrane</keyword>
<evidence type="ECO:0000256" key="7">
    <source>
        <dbReference type="ARBA" id="ARBA00022989"/>
    </source>
</evidence>
<comment type="subcellular location">
    <subcellularLocation>
        <location evidence="9">Cell membrane</location>
        <topology evidence="9">Multi-pass membrane protein</topology>
    </subcellularLocation>
</comment>
<keyword evidence="14" id="KW-1185">Reference proteome</keyword>
<comment type="catalytic activity">
    <reaction evidence="9 10">
        <text>Release of signal peptides from bacterial membrane prolipoproteins. Hydrolyzes -Xaa-Yaa-Zaa-|-(S,diacylglyceryl)Cys-, in which Xaa is hydrophobic (preferably Leu), and Yaa (Ala or Ser) and Zaa (Gly or Ala) have small, neutral side chains.</text>
        <dbReference type="EC" id="3.4.23.36"/>
    </reaction>
</comment>
<dbReference type="EMBL" id="CP036267">
    <property type="protein sequence ID" value="QDT31617.1"/>
    <property type="molecule type" value="Genomic_DNA"/>
</dbReference>
<evidence type="ECO:0000256" key="11">
    <source>
        <dbReference type="RuleBase" id="RU004181"/>
    </source>
</evidence>
<dbReference type="InterPro" id="IPR001872">
    <property type="entry name" value="Peptidase_A8"/>
</dbReference>
<comment type="pathway">
    <text evidence="9">Protein modification; lipoprotein biosynthesis (signal peptide cleavage).</text>
</comment>
<keyword evidence="3 9" id="KW-0645">Protease</keyword>
<accession>A0A517QJ94</accession>
<keyword evidence="7 9" id="KW-1133">Transmembrane helix</keyword>
<dbReference type="PROSITE" id="PS00855">
    <property type="entry name" value="SPASE_II"/>
    <property type="match status" value="1"/>
</dbReference>